<protein>
    <recommendedName>
        <fullName evidence="3">N-acetyltransferase domain-containing protein</fullName>
    </recommendedName>
</protein>
<dbReference type="RefSeq" id="WP_212008722.1">
    <property type="nucleotide sequence ID" value="NZ_JAAFYZ010000023.1"/>
</dbReference>
<reference evidence="1 2" key="1">
    <citation type="submission" date="2020-02" db="EMBL/GenBank/DDBJ databases">
        <title>Acidophilic actinobacteria isolated from forest soil.</title>
        <authorList>
            <person name="Golinska P."/>
        </authorList>
    </citation>
    <scope>NUCLEOTIDE SEQUENCE [LARGE SCALE GENOMIC DNA]</scope>
    <source>
        <strain evidence="1 2">NL8</strain>
    </source>
</reference>
<sequence>MDFVELIAASQQLTMAYENILVPSFPADELCSIDDIAALASSGQHLVWAAVEPDDTVAAIAVGEWNPAPRIVLLSYIAARPGMRGGGVGGPLLDRALACWRDTFDPCAVLAEVEDPRHFTASEDHGDPAARLRFYTRRSARALNIPYFQAALGPGKQRVRNLLLMVLHAGPSFAGRGTDTLRGDFLRQYIELYQEACEGAIGTDPEALALFAAVDRAGGVPYLDSSALAPRS</sequence>
<keyword evidence="2" id="KW-1185">Reference proteome</keyword>
<proteinExistence type="predicted"/>
<dbReference type="Proteomes" id="UP000730482">
    <property type="component" value="Unassembled WGS sequence"/>
</dbReference>
<evidence type="ECO:0000313" key="2">
    <source>
        <dbReference type="Proteomes" id="UP000730482"/>
    </source>
</evidence>
<name>A0ABS5KM79_9ACTN</name>
<organism evidence="1 2">
    <name type="scientific">Catenulispora pinistramenti</name>
    <dbReference type="NCBI Taxonomy" id="2705254"/>
    <lineage>
        <taxon>Bacteria</taxon>
        <taxon>Bacillati</taxon>
        <taxon>Actinomycetota</taxon>
        <taxon>Actinomycetes</taxon>
        <taxon>Catenulisporales</taxon>
        <taxon>Catenulisporaceae</taxon>
        <taxon>Catenulispora</taxon>
    </lineage>
</organism>
<comment type="caution">
    <text evidence="1">The sequence shown here is derived from an EMBL/GenBank/DDBJ whole genome shotgun (WGS) entry which is preliminary data.</text>
</comment>
<dbReference type="EMBL" id="JAAFYZ010000023">
    <property type="protein sequence ID" value="MBS2547120.1"/>
    <property type="molecule type" value="Genomic_DNA"/>
</dbReference>
<dbReference type="SUPFAM" id="SSF55729">
    <property type="entry name" value="Acyl-CoA N-acyltransferases (Nat)"/>
    <property type="match status" value="1"/>
</dbReference>
<evidence type="ECO:0000313" key="1">
    <source>
        <dbReference type="EMBL" id="MBS2547120.1"/>
    </source>
</evidence>
<accession>A0ABS5KM79</accession>
<dbReference type="Gene3D" id="3.40.630.30">
    <property type="match status" value="1"/>
</dbReference>
<dbReference type="InterPro" id="IPR016181">
    <property type="entry name" value="Acyl_CoA_acyltransferase"/>
</dbReference>
<evidence type="ECO:0008006" key="3">
    <source>
        <dbReference type="Google" id="ProtNLM"/>
    </source>
</evidence>
<gene>
    <name evidence="1" type="ORF">KGQ19_09575</name>
</gene>